<keyword evidence="4" id="KW-0808">Transferase</keyword>
<evidence type="ECO:0000259" key="10">
    <source>
        <dbReference type="Pfam" id="PF00432"/>
    </source>
</evidence>
<organism evidence="11 12">
    <name type="scientific">Antrodiella citrinella</name>
    <dbReference type="NCBI Taxonomy" id="2447956"/>
    <lineage>
        <taxon>Eukaryota</taxon>
        <taxon>Fungi</taxon>
        <taxon>Dikarya</taxon>
        <taxon>Basidiomycota</taxon>
        <taxon>Agaricomycotina</taxon>
        <taxon>Agaricomycetes</taxon>
        <taxon>Polyporales</taxon>
        <taxon>Steccherinaceae</taxon>
        <taxon>Antrodiella</taxon>
    </lineage>
</organism>
<keyword evidence="3" id="KW-0637">Prenyltransferase</keyword>
<dbReference type="EMBL" id="SGPM01000240">
    <property type="protein sequence ID" value="THH27590.1"/>
    <property type="molecule type" value="Genomic_DNA"/>
</dbReference>
<evidence type="ECO:0000256" key="2">
    <source>
        <dbReference type="ARBA" id="ARBA00010497"/>
    </source>
</evidence>
<dbReference type="InterPro" id="IPR001330">
    <property type="entry name" value="Prenyltrans"/>
</dbReference>
<keyword evidence="6" id="KW-0677">Repeat</keyword>
<evidence type="ECO:0000313" key="11">
    <source>
        <dbReference type="EMBL" id="THH27590.1"/>
    </source>
</evidence>
<keyword evidence="5" id="KW-0479">Metal-binding</keyword>
<dbReference type="PANTHER" id="PTHR11774:SF11">
    <property type="entry name" value="GERANYLGERANYL TRANSFERASE TYPE-2 SUBUNIT BETA"/>
    <property type="match status" value="1"/>
</dbReference>
<dbReference type="Proteomes" id="UP000308730">
    <property type="component" value="Unassembled WGS sequence"/>
</dbReference>
<evidence type="ECO:0000256" key="5">
    <source>
        <dbReference type="ARBA" id="ARBA00022723"/>
    </source>
</evidence>
<protein>
    <recommendedName>
        <fullName evidence="8">Geranylgeranyl transferase type II subunit beta</fullName>
    </recommendedName>
    <alternativeName>
        <fullName evidence="9">Type II protein geranyl-geranyltransferase subunit beta</fullName>
    </alternativeName>
</protein>
<evidence type="ECO:0000256" key="8">
    <source>
        <dbReference type="ARBA" id="ARBA00030816"/>
    </source>
</evidence>
<evidence type="ECO:0000256" key="1">
    <source>
        <dbReference type="ARBA" id="ARBA00001947"/>
    </source>
</evidence>
<accession>A0A4S4MW33</accession>
<name>A0A4S4MW33_9APHY</name>
<keyword evidence="12" id="KW-1185">Reference proteome</keyword>
<evidence type="ECO:0000256" key="4">
    <source>
        <dbReference type="ARBA" id="ARBA00022679"/>
    </source>
</evidence>
<dbReference type="OrthoDB" id="5428259at2759"/>
<comment type="cofactor">
    <cofactor evidence="1">
        <name>Zn(2+)</name>
        <dbReference type="ChEBI" id="CHEBI:29105"/>
    </cofactor>
</comment>
<proteinExistence type="inferred from homology"/>
<dbReference type="SUPFAM" id="SSF48239">
    <property type="entry name" value="Terpenoid cyclases/Protein prenyltransferases"/>
    <property type="match status" value="1"/>
</dbReference>
<evidence type="ECO:0000256" key="9">
    <source>
        <dbReference type="ARBA" id="ARBA00032766"/>
    </source>
</evidence>
<dbReference type="Pfam" id="PF00432">
    <property type="entry name" value="Prenyltrans"/>
    <property type="match status" value="1"/>
</dbReference>
<evidence type="ECO:0000256" key="7">
    <source>
        <dbReference type="ARBA" id="ARBA00022833"/>
    </source>
</evidence>
<comment type="similarity">
    <text evidence="2">Belongs to the protein prenyltransferase subunit beta family.</text>
</comment>
<dbReference type="GO" id="GO:0005968">
    <property type="term" value="C:Rab-protein geranylgeranyltransferase complex"/>
    <property type="evidence" value="ECO:0007669"/>
    <property type="project" value="TreeGrafter"/>
</dbReference>
<reference evidence="11 12" key="1">
    <citation type="submission" date="2019-02" db="EMBL/GenBank/DDBJ databases">
        <title>Genome sequencing of the rare red list fungi Antrodiella citrinella (Flaviporus citrinellus).</title>
        <authorList>
            <person name="Buettner E."/>
            <person name="Kellner H."/>
        </authorList>
    </citation>
    <scope>NUCLEOTIDE SEQUENCE [LARGE SCALE GENOMIC DNA]</scope>
    <source>
        <strain evidence="11 12">DSM 108506</strain>
    </source>
</reference>
<dbReference type="PANTHER" id="PTHR11774">
    <property type="entry name" value="GERANYLGERANYL TRANSFERASE TYPE BETA SUBUNIT"/>
    <property type="match status" value="1"/>
</dbReference>
<evidence type="ECO:0000256" key="3">
    <source>
        <dbReference type="ARBA" id="ARBA00022602"/>
    </source>
</evidence>
<dbReference type="GO" id="GO:0046872">
    <property type="term" value="F:metal ion binding"/>
    <property type="evidence" value="ECO:0007669"/>
    <property type="project" value="UniProtKB-KW"/>
</dbReference>
<dbReference type="Gene3D" id="1.50.10.20">
    <property type="match status" value="1"/>
</dbReference>
<dbReference type="InterPro" id="IPR008930">
    <property type="entry name" value="Terpenoid_cyclase/PrenylTrfase"/>
</dbReference>
<feature type="domain" description="Prenyltransferase alpha-alpha toroid" evidence="10">
    <location>
        <begin position="11"/>
        <end position="186"/>
    </location>
</feature>
<gene>
    <name evidence="11" type="ORF">EUX98_g6609</name>
</gene>
<evidence type="ECO:0000313" key="12">
    <source>
        <dbReference type="Proteomes" id="UP000308730"/>
    </source>
</evidence>
<dbReference type="AlphaFoldDB" id="A0A4S4MW33"/>
<comment type="caution">
    <text evidence="11">The sequence shown here is derived from an EMBL/GenBank/DDBJ whole genome shotgun (WGS) entry which is preliminary data.</text>
</comment>
<evidence type="ECO:0000256" key="6">
    <source>
        <dbReference type="ARBA" id="ARBA00022737"/>
    </source>
</evidence>
<sequence length="203" mass="22476">MSNTTSSMTLNIPLHVKYIQSLGENKDDLVYHMTSHLRMNAIYWGLNALCVMKQKDALDREEMIDFVMSCWDDEAGAFGAHPAHDAHILSTLSAIQVLTIQDAVDRVDVQRVVKFILSLHQPSGVFAGDPFGEIDTRFSYIAVQALALLGQLDKLNVDKTVSYILRCRNFDGGFGAVIGAESHSAQGTFLISSVLHRLIIHCI</sequence>
<keyword evidence="7" id="KW-0862">Zinc</keyword>
<dbReference type="InterPro" id="IPR045089">
    <property type="entry name" value="PGGT1B-like"/>
</dbReference>
<dbReference type="GO" id="GO:0004663">
    <property type="term" value="F:Rab geranylgeranyltransferase activity"/>
    <property type="evidence" value="ECO:0007669"/>
    <property type="project" value="TreeGrafter"/>
</dbReference>